<evidence type="ECO:0000256" key="1">
    <source>
        <dbReference type="SAM" id="MobiDB-lite"/>
    </source>
</evidence>
<proteinExistence type="predicted"/>
<feature type="region of interest" description="Disordered" evidence="1">
    <location>
        <begin position="141"/>
        <end position="166"/>
    </location>
</feature>
<dbReference type="AlphaFoldDB" id="A0A226DPC5"/>
<protein>
    <submittedName>
        <fullName evidence="2">Uncharacterized protein</fullName>
    </submittedName>
</protein>
<evidence type="ECO:0000313" key="3">
    <source>
        <dbReference type="Proteomes" id="UP000198287"/>
    </source>
</evidence>
<feature type="compositionally biased region" description="Basic and acidic residues" evidence="1">
    <location>
        <begin position="154"/>
        <end position="164"/>
    </location>
</feature>
<dbReference type="Proteomes" id="UP000198287">
    <property type="component" value="Unassembled WGS sequence"/>
</dbReference>
<accession>A0A226DPC5</accession>
<comment type="caution">
    <text evidence="2">The sequence shown here is derived from an EMBL/GenBank/DDBJ whole genome shotgun (WGS) entry which is preliminary data.</text>
</comment>
<keyword evidence="3" id="KW-1185">Reference proteome</keyword>
<evidence type="ECO:0000313" key="2">
    <source>
        <dbReference type="EMBL" id="OXA46497.1"/>
    </source>
</evidence>
<name>A0A226DPC5_FOLCA</name>
<dbReference type="EMBL" id="LNIX01000015">
    <property type="protein sequence ID" value="OXA46497.1"/>
    <property type="molecule type" value="Genomic_DNA"/>
</dbReference>
<sequence>MPEQQDFRPQRNRDTTTLIQLDLEIRNLSDSTVQVRETNAEILKNLDHCNLNEETGYHHSVQEESTAIFCEDVVNWPDILSFSQDGGSPTASEPKSPIPHLITPTFADVLKGEKARLAEIRADVDKHSEMWEVQKMINSHQTDELFSDDDESSETARDEEKGTEVNKPAESMCLISSTFFTFLALQEIARCAKIGGCGSIFVLI</sequence>
<gene>
    <name evidence="2" type="ORF">Fcan01_18872</name>
</gene>
<reference evidence="2 3" key="1">
    <citation type="submission" date="2015-12" db="EMBL/GenBank/DDBJ databases">
        <title>The genome of Folsomia candida.</title>
        <authorList>
            <person name="Faddeeva A."/>
            <person name="Derks M.F."/>
            <person name="Anvar Y."/>
            <person name="Smit S."/>
            <person name="Van Straalen N."/>
            <person name="Roelofs D."/>
        </authorList>
    </citation>
    <scope>NUCLEOTIDE SEQUENCE [LARGE SCALE GENOMIC DNA]</scope>
    <source>
        <strain evidence="2 3">VU population</strain>
        <tissue evidence="2">Whole body</tissue>
    </source>
</reference>
<organism evidence="2 3">
    <name type="scientific">Folsomia candida</name>
    <name type="common">Springtail</name>
    <dbReference type="NCBI Taxonomy" id="158441"/>
    <lineage>
        <taxon>Eukaryota</taxon>
        <taxon>Metazoa</taxon>
        <taxon>Ecdysozoa</taxon>
        <taxon>Arthropoda</taxon>
        <taxon>Hexapoda</taxon>
        <taxon>Collembola</taxon>
        <taxon>Entomobryomorpha</taxon>
        <taxon>Isotomoidea</taxon>
        <taxon>Isotomidae</taxon>
        <taxon>Proisotominae</taxon>
        <taxon>Folsomia</taxon>
    </lineage>
</organism>